<dbReference type="InterPro" id="IPR056884">
    <property type="entry name" value="NPHP3-like_N"/>
</dbReference>
<feature type="domain" description="Nephrocystin 3-like N-terminal" evidence="2">
    <location>
        <begin position="178"/>
        <end position="297"/>
    </location>
</feature>
<evidence type="ECO:0000259" key="2">
    <source>
        <dbReference type="Pfam" id="PF24883"/>
    </source>
</evidence>
<evidence type="ECO:0000313" key="4">
    <source>
        <dbReference type="Proteomes" id="UP001147760"/>
    </source>
</evidence>
<gene>
    <name evidence="3" type="ORF">N7530_000776</name>
</gene>
<evidence type="ECO:0000256" key="1">
    <source>
        <dbReference type="ARBA" id="ARBA00022737"/>
    </source>
</evidence>
<evidence type="ECO:0000313" key="3">
    <source>
        <dbReference type="EMBL" id="KAJ5486476.1"/>
    </source>
</evidence>
<accession>A0A9W9X9F1</accession>
<dbReference type="PANTHER" id="PTHR10039:SF15">
    <property type="entry name" value="NACHT DOMAIN-CONTAINING PROTEIN"/>
    <property type="match status" value="1"/>
</dbReference>
<dbReference type="EMBL" id="JAPWDO010000001">
    <property type="protein sequence ID" value="KAJ5486476.1"/>
    <property type="molecule type" value="Genomic_DNA"/>
</dbReference>
<protein>
    <recommendedName>
        <fullName evidence="2">Nephrocystin 3-like N-terminal domain-containing protein</fullName>
    </recommendedName>
</protein>
<dbReference type="Proteomes" id="UP001147760">
    <property type="component" value="Unassembled WGS sequence"/>
</dbReference>
<name>A0A9W9X9F1_9EURO</name>
<reference evidence="3" key="1">
    <citation type="submission" date="2022-12" db="EMBL/GenBank/DDBJ databases">
        <authorList>
            <person name="Petersen C."/>
        </authorList>
    </citation>
    <scope>NUCLEOTIDE SEQUENCE</scope>
    <source>
        <strain evidence="3">IBT 17660</strain>
    </source>
</reference>
<dbReference type="InterPro" id="IPR027417">
    <property type="entry name" value="P-loop_NTPase"/>
</dbReference>
<dbReference type="Pfam" id="PF24883">
    <property type="entry name" value="NPHP3_N"/>
    <property type="match status" value="1"/>
</dbReference>
<proteinExistence type="predicted"/>
<dbReference type="AlphaFoldDB" id="A0A9W9X9F1"/>
<sequence>MSFGFSIGDFLVVITPANETRKAFVEAPAQFKSISDEVRSLSLVLQDVEIDISAKELSSQQQGELQELSKACHKVLADILKKIEDYTELSTTNDGKRNMAKRVWKRLKWEPSDVQELRIRISTNIALLTAFNGQIMKRGVAKLVQHQDEEAPQEVLNWLSPLNYATQQSGFLGRREEGTGQWFLDSSEFNYWTSGSKQTLFCPGIPGAGKTILASIVIDELYDRFGSGGEVAIAYLYCNFNRHDEQSAIGLLSNLLKQLAQSQPSLNSSIRKMYDEHTAKGTKPSMGEISNAIQVLSKPSGFAKVYVR</sequence>
<comment type="caution">
    <text evidence="3">The sequence shown here is derived from an EMBL/GenBank/DDBJ whole genome shotgun (WGS) entry which is preliminary data.</text>
</comment>
<dbReference type="PANTHER" id="PTHR10039">
    <property type="entry name" value="AMELOGENIN"/>
    <property type="match status" value="1"/>
</dbReference>
<keyword evidence="4" id="KW-1185">Reference proteome</keyword>
<reference evidence="3" key="2">
    <citation type="journal article" date="2023" name="IMA Fungus">
        <title>Comparative genomic study of the Penicillium genus elucidates a diverse pangenome and 15 lateral gene transfer events.</title>
        <authorList>
            <person name="Petersen C."/>
            <person name="Sorensen T."/>
            <person name="Nielsen M.R."/>
            <person name="Sondergaard T.E."/>
            <person name="Sorensen J.L."/>
            <person name="Fitzpatrick D.A."/>
            <person name="Frisvad J.C."/>
            <person name="Nielsen K.L."/>
        </authorList>
    </citation>
    <scope>NUCLEOTIDE SEQUENCE</scope>
    <source>
        <strain evidence="3">IBT 17660</strain>
    </source>
</reference>
<keyword evidence="1" id="KW-0677">Repeat</keyword>
<dbReference type="OrthoDB" id="4368154at2759"/>
<dbReference type="Gene3D" id="3.40.50.300">
    <property type="entry name" value="P-loop containing nucleotide triphosphate hydrolases"/>
    <property type="match status" value="1"/>
</dbReference>
<organism evidence="3 4">
    <name type="scientific">Penicillium desertorum</name>
    <dbReference type="NCBI Taxonomy" id="1303715"/>
    <lineage>
        <taxon>Eukaryota</taxon>
        <taxon>Fungi</taxon>
        <taxon>Dikarya</taxon>
        <taxon>Ascomycota</taxon>
        <taxon>Pezizomycotina</taxon>
        <taxon>Eurotiomycetes</taxon>
        <taxon>Eurotiomycetidae</taxon>
        <taxon>Eurotiales</taxon>
        <taxon>Aspergillaceae</taxon>
        <taxon>Penicillium</taxon>
    </lineage>
</organism>